<accession>A0A5C3KNK8</accession>
<gene>
    <name evidence="2" type="ORF">FA15DRAFT_57051</name>
</gene>
<feature type="region of interest" description="Disordered" evidence="1">
    <location>
        <begin position="70"/>
        <end position="109"/>
    </location>
</feature>
<organism evidence="2 3">
    <name type="scientific">Coprinopsis marcescibilis</name>
    <name type="common">Agaric fungus</name>
    <name type="synonym">Psathyrella marcescibilis</name>
    <dbReference type="NCBI Taxonomy" id="230819"/>
    <lineage>
        <taxon>Eukaryota</taxon>
        <taxon>Fungi</taxon>
        <taxon>Dikarya</taxon>
        <taxon>Basidiomycota</taxon>
        <taxon>Agaricomycotina</taxon>
        <taxon>Agaricomycetes</taxon>
        <taxon>Agaricomycetidae</taxon>
        <taxon>Agaricales</taxon>
        <taxon>Agaricineae</taxon>
        <taxon>Psathyrellaceae</taxon>
        <taxon>Coprinopsis</taxon>
    </lineage>
</organism>
<feature type="compositionally biased region" description="Polar residues" evidence="1">
    <location>
        <begin position="97"/>
        <end position="108"/>
    </location>
</feature>
<reference evidence="2 3" key="1">
    <citation type="journal article" date="2019" name="Nat. Ecol. Evol.">
        <title>Megaphylogeny resolves global patterns of mushroom evolution.</title>
        <authorList>
            <person name="Varga T."/>
            <person name="Krizsan K."/>
            <person name="Foldi C."/>
            <person name="Dima B."/>
            <person name="Sanchez-Garcia M."/>
            <person name="Sanchez-Ramirez S."/>
            <person name="Szollosi G.J."/>
            <person name="Szarkandi J.G."/>
            <person name="Papp V."/>
            <person name="Albert L."/>
            <person name="Andreopoulos W."/>
            <person name="Angelini C."/>
            <person name="Antonin V."/>
            <person name="Barry K.W."/>
            <person name="Bougher N.L."/>
            <person name="Buchanan P."/>
            <person name="Buyck B."/>
            <person name="Bense V."/>
            <person name="Catcheside P."/>
            <person name="Chovatia M."/>
            <person name="Cooper J."/>
            <person name="Damon W."/>
            <person name="Desjardin D."/>
            <person name="Finy P."/>
            <person name="Geml J."/>
            <person name="Haridas S."/>
            <person name="Hughes K."/>
            <person name="Justo A."/>
            <person name="Karasinski D."/>
            <person name="Kautmanova I."/>
            <person name="Kiss B."/>
            <person name="Kocsube S."/>
            <person name="Kotiranta H."/>
            <person name="LaButti K.M."/>
            <person name="Lechner B.E."/>
            <person name="Liimatainen K."/>
            <person name="Lipzen A."/>
            <person name="Lukacs Z."/>
            <person name="Mihaltcheva S."/>
            <person name="Morgado L.N."/>
            <person name="Niskanen T."/>
            <person name="Noordeloos M.E."/>
            <person name="Ohm R.A."/>
            <person name="Ortiz-Santana B."/>
            <person name="Ovrebo C."/>
            <person name="Racz N."/>
            <person name="Riley R."/>
            <person name="Savchenko A."/>
            <person name="Shiryaev A."/>
            <person name="Soop K."/>
            <person name="Spirin V."/>
            <person name="Szebenyi C."/>
            <person name="Tomsovsky M."/>
            <person name="Tulloss R.E."/>
            <person name="Uehling J."/>
            <person name="Grigoriev I.V."/>
            <person name="Vagvolgyi C."/>
            <person name="Papp T."/>
            <person name="Martin F.M."/>
            <person name="Miettinen O."/>
            <person name="Hibbett D.S."/>
            <person name="Nagy L.G."/>
        </authorList>
    </citation>
    <scope>NUCLEOTIDE SEQUENCE [LARGE SCALE GENOMIC DNA]</scope>
    <source>
        <strain evidence="2 3">CBS 121175</strain>
    </source>
</reference>
<protein>
    <submittedName>
        <fullName evidence="2">Uncharacterized protein</fullName>
    </submittedName>
</protein>
<name>A0A5C3KNK8_COPMA</name>
<sequence length="229" mass="24642">MDQHRAPISYTPEPCSDSREEVQNLQAKCLRIQAERDRFKNALWALRAEFIALQAKAEGLELERDELKDTLGAKQRSQSSFTVNGYTSRSAPAAGNGESSNSHVSATMEQPMRLPSTLAAAQIMPYEAYAQIGGWAGHPSNNVASASNGSANPSKSSTQSTVLKPSPLPSPATHAPRHTLVPVTKGRKAKAPAKPAPASKTAEKRPVPYETARNDACLESSPVRFCFAE</sequence>
<keyword evidence="3" id="KW-1185">Reference proteome</keyword>
<evidence type="ECO:0000313" key="3">
    <source>
        <dbReference type="Proteomes" id="UP000307440"/>
    </source>
</evidence>
<evidence type="ECO:0000313" key="2">
    <source>
        <dbReference type="EMBL" id="TFK21934.1"/>
    </source>
</evidence>
<dbReference type="Proteomes" id="UP000307440">
    <property type="component" value="Unassembled WGS sequence"/>
</dbReference>
<evidence type="ECO:0000256" key="1">
    <source>
        <dbReference type="SAM" id="MobiDB-lite"/>
    </source>
</evidence>
<feature type="compositionally biased region" description="Polar residues" evidence="1">
    <location>
        <begin position="75"/>
        <end position="90"/>
    </location>
</feature>
<feature type="region of interest" description="Disordered" evidence="1">
    <location>
        <begin position="143"/>
        <end position="209"/>
    </location>
</feature>
<dbReference type="EMBL" id="ML210254">
    <property type="protein sequence ID" value="TFK21934.1"/>
    <property type="molecule type" value="Genomic_DNA"/>
</dbReference>
<proteinExistence type="predicted"/>
<dbReference type="AlphaFoldDB" id="A0A5C3KNK8"/>
<feature type="compositionally biased region" description="Low complexity" evidence="1">
    <location>
        <begin position="143"/>
        <end position="157"/>
    </location>
</feature>
<dbReference type="OrthoDB" id="3068772at2759"/>